<dbReference type="AlphaFoldDB" id="A0A2W5HCC5"/>
<dbReference type="InterPro" id="IPR003423">
    <property type="entry name" value="OMP_efflux"/>
</dbReference>
<gene>
    <name evidence="2" type="ORF">DI586_11375</name>
</gene>
<sequence length="338" mass="36160">DASERRLDARNADAQSVRLSLASQVATGVIDWRACNYSTKIDEEEIESRQKTVDLLTIKSSAGFARKADVASVERDLAAAQGALSSQQEVCKRTANALVEMSGLEQAAVAAILDQPLRQDQAGEQNAAFMPKPPPSSPELPATVLLYHPSVIAADRNAAAAWADTGVARAERLPKVSLSAALSLEWIRAAGSTLGLSTWSLGSGLLGIVFDGGKGAANVERYRARYRQAIADLQSTVLSTVKEVENALAAEQSAAERIESSRRSETAAKVALDAKQAQWEMGMSSLLELEDARRQYANAQNHVITAEHDRATAWIALVNATANSINLKQSNPNEPNSL</sequence>
<dbReference type="InterPro" id="IPR010131">
    <property type="entry name" value="MdtP/NodT-like"/>
</dbReference>
<dbReference type="Gene3D" id="2.20.200.10">
    <property type="entry name" value="Outer membrane efflux proteins (OEP)"/>
    <property type="match status" value="1"/>
</dbReference>
<dbReference type="SUPFAM" id="SSF56954">
    <property type="entry name" value="Outer membrane efflux proteins (OEP)"/>
    <property type="match status" value="1"/>
</dbReference>
<comment type="caution">
    <text evidence="2">The sequence shown here is derived from an EMBL/GenBank/DDBJ whole genome shotgun (WGS) entry which is preliminary data.</text>
</comment>
<dbReference type="GO" id="GO:0015562">
    <property type="term" value="F:efflux transmembrane transporter activity"/>
    <property type="evidence" value="ECO:0007669"/>
    <property type="project" value="InterPro"/>
</dbReference>
<organism evidence="2 3">
    <name type="scientific">Micavibrio aeruginosavorus</name>
    <dbReference type="NCBI Taxonomy" id="349221"/>
    <lineage>
        <taxon>Bacteria</taxon>
        <taxon>Pseudomonadati</taxon>
        <taxon>Bdellovibrionota</taxon>
        <taxon>Bdellovibrionia</taxon>
        <taxon>Bdellovibrionales</taxon>
        <taxon>Pseudobdellovibrionaceae</taxon>
        <taxon>Micavibrio</taxon>
    </lineage>
</organism>
<dbReference type="Gene3D" id="1.20.1600.10">
    <property type="entry name" value="Outer membrane efflux proteins (OEP)"/>
    <property type="match status" value="1"/>
</dbReference>
<comment type="similarity">
    <text evidence="1">Belongs to the outer membrane factor (OMF) (TC 1.B.17) family.</text>
</comment>
<dbReference type="Pfam" id="PF02321">
    <property type="entry name" value="OEP"/>
    <property type="match status" value="2"/>
</dbReference>
<evidence type="ECO:0000313" key="3">
    <source>
        <dbReference type="Proteomes" id="UP000249739"/>
    </source>
</evidence>
<dbReference type="PANTHER" id="PTHR30203:SF24">
    <property type="entry name" value="BLR4935 PROTEIN"/>
    <property type="match status" value="1"/>
</dbReference>
<dbReference type="PANTHER" id="PTHR30203">
    <property type="entry name" value="OUTER MEMBRANE CATION EFFLUX PROTEIN"/>
    <property type="match status" value="1"/>
</dbReference>
<dbReference type="EMBL" id="QFOT01000196">
    <property type="protein sequence ID" value="PZP53122.1"/>
    <property type="molecule type" value="Genomic_DNA"/>
</dbReference>
<accession>A0A2W5HCC5</accession>
<evidence type="ECO:0000256" key="1">
    <source>
        <dbReference type="ARBA" id="ARBA00007613"/>
    </source>
</evidence>
<proteinExistence type="inferred from homology"/>
<name>A0A2W5HCC5_9BACT</name>
<protein>
    <submittedName>
        <fullName evidence="2">OprM</fullName>
    </submittedName>
</protein>
<dbReference type="Proteomes" id="UP000249739">
    <property type="component" value="Unassembled WGS sequence"/>
</dbReference>
<feature type="non-terminal residue" evidence="2">
    <location>
        <position position="1"/>
    </location>
</feature>
<evidence type="ECO:0000313" key="2">
    <source>
        <dbReference type="EMBL" id="PZP53122.1"/>
    </source>
</evidence>
<reference evidence="2 3" key="1">
    <citation type="submission" date="2017-08" db="EMBL/GenBank/DDBJ databases">
        <title>Infants hospitalized years apart are colonized by the same room-sourced microbial strains.</title>
        <authorList>
            <person name="Brooks B."/>
            <person name="Olm M.R."/>
            <person name="Firek B.A."/>
            <person name="Baker R."/>
            <person name="Thomas B.C."/>
            <person name="Morowitz M.J."/>
            <person name="Banfield J.F."/>
        </authorList>
    </citation>
    <scope>NUCLEOTIDE SEQUENCE [LARGE SCALE GENOMIC DNA]</scope>
    <source>
        <strain evidence="2">S2_006_000_R2_64</strain>
    </source>
</reference>